<keyword evidence="2" id="KW-1185">Reference proteome</keyword>
<dbReference type="Proteomes" id="UP000702425">
    <property type="component" value="Unassembled WGS sequence"/>
</dbReference>
<sequence>MLRSSIDIAESLALQLRRCKLGFPHRTPINVPRIRIAHLKRIRVYQRYQGRIRDENVRLVYVADDVTPDVEGIYSRGEISGGTVEVKIVKQRFLFAPGFGSVESVYRHHFVDARHHKTDNFFSPADSMQQIDRPSN</sequence>
<name>A0ABX2D710_9CYAN</name>
<proteinExistence type="predicted"/>
<evidence type="ECO:0000313" key="1">
    <source>
        <dbReference type="EMBL" id="NQE37938.1"/>
    </source>
</evidence>
<gene>
    <name evidence="1" type="ORF">E5S67_05719</name>
</gene>
<comment type="caution">
    <text evidence="1">The sequence shown here is derived from an EMBL/GenBank/DDBJ whole genome shotgun (WGS) entry which is preliminary data.</text>
</comment>
<organism evidence="1 2">
    <name type="scientific">Microcoleus asticus IPMA8</name>
    <dbReference type="NCBI Taxonomy" id="2563858"/>
    <lineage>
        <taxon>Bacteria</taxon>
        <taxon>Bacillati</taxon>
        <taxon>Cyanobacteriota</taxon>
        <taxon>Cyanophyceae</taxon>
        <taxon>Oscillatoriophycideae</taxon>
        <taxon>Oscillatoriales</taxon>
        <taxon>Microcoleaceae</taxon>
        <taxon>Microcoleus</taxon>
        <taxon>Microcoleus asticus</taxon>
    </lineage>
</organism>
<evidence type="ECO:0000313" key="2">
    <source>
        <dbReference type="Proteomes" id="UP000702425"/>
    </source>
</evidence>
<reference evidence="1 2" key="1">
    <citation type="journal article" date="2020" name="Sci. Rep.">
        <title>A novel cyanobacterial geosmin producer, revising GeoA distribution and dispersion patterns in Bacteria.</title>
        <authorList>
            <person name="Churro C."/>
            <person name="Semedo-Aguiar A.P."/>
            <person name="Silva A.D."/>
            <person name="Pereira-Leal J.B."/>
            <person name="Leite R.B."/>
        </authorList>
    </citation>
    <scope>NUCLEOTIDE SEQUENCE [LARGE SCALE GENOMIC DNA]</scope>
    <source>
        <strain evidence="1 2">IPMA8</strain>
    </source>
</reference>
<dbReference type="EMBL" id="SRRZ01000163">
    <property type="protein sequence ID" value="NQE37938.1"/>
    <property type="molecule type" value="Genomic_DNA"/>
</dbReference>
<protein>
    <submittedName>
        <fullName evidence="1">Uncharacterized protein</fullName>
    </submittedName>
</protein>
<accession>A0ABX2D710</accession>